<evidence type="ECO:0000313" key="12">
    <source>
        <dbReference type="EMBL" id="KAK3780273.1"/>
    </source>
</evidence>
<comment type="subcellular location">
    <subcellularLocation>
        <location evidence="9">Lysosome membrane</location>
        <topology evidence="9">Single-pass type I membrane protein</topology>
        <orientation evidence="9">Lumenal side</orientation>
    </subcellularLocation>
</comment>
<keyword evidence="6" id="KW-0325">Glycoprotein</keyword>
<evidence type="ECO:0000256" key="1">
    <source>
        <dbReference type="ARBA" id="ARBA00010599"/>
    </source>
</evidence>
<evidence type="ECO:0000256" key="3">
    <source>
        <dbReference type="ARBA" id="ARBA00022729"/>
    </source>
</evidence>
<evidence type="ECO:0000313" key="13">
    <source>
        <dbReference type="Proteomes" id="UP001283361"/>
    </source>
</evidence>
<dbReference type="PANTHER" id="PTHR31981">
    <property type="entry name" value="GLYCOSYLATED LYSOSOMAL MEMBRANE PROTEIN"/>
    <property type="match status" value="1"/>
</dbReference>
<keyword evidence="3" id="KW-0732">Signal</keyword>
<dbReference type="Pfam" id="PF15065">
    <property type="entry name" value="NCU-G1"/>
    <property type="match status" value="1"/>
</dbReference>
<keyword evidence="4 11" id="KW-1133">Transmembrane helix</keyword>
<gene>
    <name evidence="12" type="ORF">RRG08_047261</name>
</gene>
<sequence>MRPLLEYGHSVWQPQHKTLCSDVEDVQRRATKLLASIQDKPYPERLATLRLPSLEFRRKQGDMIDLWKYIHGVYDTDRPHFDIEKTRDTRGNSLKINKHRCRLNLRNNSFSHQVLETTFWPNCKDYPSSCQIARSLGNNVVYTKASTKEHDNLYYIFSTIGIPSIVLARATGADSDLMFNWDKLMNQSLENSISFKKAEGLKVNYMYAVAFTRLIEYNDTQDSADLNNKELTLKDWIFRNFTDFFWDTLPLKSGGSNEFVFNSTSDFHSPNESNNGSLSFSFLVSGADGRASELPALERTANLTQFDFVLDNFTPSFSKSRFALETVLVSLSKNKNMSIDETQSIDDEYSPGVFTINNWLSCPSNQMETGFLQWKPVSYLSKDRGRKSATKVKHYEIVDIKDRNSEVAMVKSSIVEAFFGDVWNRNDVIIRSSNISFGLNGDGFYLKNNYTVWSSSVGYGKPPADSISTTVIIIIAAGLGIPVILIIFGGIYTVFRRLRGQSGYQAISNGSLNHNNPQVN</sequence>
<organism evidence="12 13">
    <name type="scientific">Elysia crispata</name>
    <name type="common">lettuce slug</name>
    <dbReference type="NCBI Taxonomy" id="231223"/>
    <lineage>
        <taxon>Eukaryota</taxon>
        <taxon>Metazoa</taxon>
        <taxon>Spiralia</taxon>
        <taxon>Lophotrochozoa</taxon>
        <taxon>Mollusca</taxon>
        <taxon>Gastropoda</taxon>
        <taxon>Heterobranchia</taxon>
        <taxon>Euthyneura</taxon>
        <taxon>Panpulmonata</taxon>
        <taxon>Sacoglossa</taxon>
        <taxon>Placobranchoidea</taxon>
        <taxon>Plakobranchidae</taxon>
        <taxon>Elysia</taxon>
    </lineage>
</organism>
<comment type="function">
    <text evidence="8">Required to protect lysosomal transporter MFSD1 from lysosomal proteolysis and for MFSD1 lysosomal localization.</text>
</comment>
<dbReference type="EMBL" id="JAWDGP010002751">
    <property type="protein sequence ID" value="KAK3780273.1"/>
    <property type="molecule type" value="Genomic_DNA"/>
</dbReference>
<dbReference type="Proteomes" id="UP001283361">
    <property type="component" value="Unassembled WGS sequence"/>
</dbReference>
<keyword evidence="5 11" id="KW-0472">Membrane</keyword>
<name>A0AAE1A3J6_9GAST</name>
<dbReference type="GO" id="GO:0005765">
    <property type="term" value="C:lysosomal membrane"/>
    <property type="evidence" value="ECO:0007669"/>
    <property type="project" value="UniProtKB-SubCell"/>
</dbReference>
<feature type="transmembrane region" description="Helical" evidence="11">
    <location>
        <begin position="471"/>
        <end position="495"/>
    </location>
</feature>
<evidence type="ECO:0000256" key="4">
    <source>
        <dbReference type="ARBA" id="ARBA00022989"/>
    </source>
</evidence>
<proteinExistence type="inferred from homology"/>
<dbReference type="AlphaFoldDB" id="A0AAE1A3J6"/>
<evidence type="ECO:0000256" key="10">
    <source>
        <dbReference type="ARBA" id="ARBA00044960"/>
    </source>
</evidence>
<evidence type="ECO:0000256" key="7">
    <source>
        <dbReference type="ARBA" id="ARBA00023228"/>
    </source>
</evidence>
<evidence type="ECO:0000256" key="2">
    <source>
        <dbReference type="ARBA" id="ARBA00022692"/>
    </source>
</evidence>
<evidence type="ECO:0000256" key="5">
    <source>
        <dbReference type="ARBA" id="ARBA00023136"/>
    </source>
</evidence>
<dbReference type="PANTHER" id="PTHR31981:SF1">
    <property type="entry name" value="GLYCOSYLATED LYSOSOMAL MEMBRANE PROTEIN"/>
    <property type="match status" value="1"/>
</dbReference>
<dbReference type="InterPro" id="IPR029382">
    <property type="entry name" value="NCU-G1"/>
</dbReference>
<evidence type="ECO:0000256" key="8">
    <source>
        <dbReference type="ARBA" id="ARBA00024176"/>
    </source>
</evidence>
<evidence type="ECO:0000256" key="9">
    <source>
        <dbReference type="ARBA" id="ARBA00024189"/>
    </source>
</evidence>
<comment type="similarity">
    <text evidence="1">Belongs to the GLMP family.</text>
</comment>
<keyword evidence="7" id="KW-0458">Lysosome</keyword>
<comment type="subunit">
    <text evidence="10">Interacts (via lumenal domain) with lysosomal protein MFSD1; the interaction starts while both proteins are still in the endoplasmic reticulum and is required for stabilization of MFSD1 in lysosomes but has no direct effect on its targeting to lysosomes or transporter activity.</text>
</comment>
<protein>
    <submittedName>
        <fullName evidence="12">Uncharacterized protein</fullName>
    </submittedName>
</protein>
<comment type="caution">
    <text evidence="12">The sequence shown here is derived from an EMBL/GenBank/DDBJ whole genome shotgun (WGS) entry which is preliminary data.</text>
</comment>
<keyword evidence="13" id="KW-1185">Reference proteome</keyword>
<keyword evidence="2 11" id="KW-0812">Transmembrane</keyword>
<accession>A0AAE1A3J6</accession>
<evidence type="ECO:0000256" key="11">
    <source>
        <dbReference type="SAM" id="Phobius"/>
    </source>
</evidence>
<evidence type="ECO:0000256" key="6">
    <source>
        <dbReference type="ARBA" id="ARBA00023180"/>
    </source>
</evidence>
<reference evidence="12" key="1">
    <citation type="journal article" date="2023" name="G3 (Bethesda)">
        <title>A reference genome for the long-term kleptoplast-retaining sea slug Elysia crispata morphotype clarki.</title>
        <authorList>
            <person name="Eastman K.E."/>
            <person name="Pendleton A.L."/>
            <person name="Shaikh M.A."/>
            <person name="Suttiyut T."/>
            <person name="Ogas R."/>
            <person name="Tomko P."/>
            <person name="Gavelis G."/>
            <person name="Widhalm J.R."/>
            <person name="Wisecaver J.H."/>
        </authorList>
    </citation>
    <scope>NUCLEOTIDE SEQUENCE</scope>
    <source>
        <strain evidence="12">ECLA1</strain>
    </source>
</reference>